<comment type="caution">
    <text evidence="2">The sequence shown here is derived from an EMBL/GenBank/DDBJ whole genome shotgun (WGS) entry which is preliminary data.</text>
</comment>
<evidence type="ECO:0000259" key="1">
    <source>
        <dbReference type="Pfam" id="PF08443"/>
    </source>
</evidence>
<organism evidence="2">
    <name type="scientific">bioreactor metagenome</name>
    <dbReference type="NCBI Taxonomy" id="1076179"/>
    <lineage>
        <taxon>unclassified sequences</taxon>
        <taxon>metagenomes</taxon>
        <taxon>ecological metagenomes</taxon>
    </lineage>
</organism>
<accession>A0A645JDX8</accession>
<evidence type="ECO:0000313" key="2">
    <source>
        <dbReference type="EMBL" id="MPN61928.1"/>
    </source>
</evidence>
<feature type="domain" description="ATP-grasp fold RimK-type" evidence="1">
    <location>
        <begin position="2"/>
        <end position="72"/>
    </location>
</feature>
<name>A0A645JDX8_9ZZZZ</name>
<dbReference type="InterPro" id="IPR013651">
    <property type="entry name" value="ATP-grasp_RimK-type"/>
</dbReference>
<dbReference type="Pfam" id="PF08443">
    <property type="entry name" value="RimK"/>
    <property type="match status" value="1"/>
</dbReference>
<sequence>MNDTNFKSNLATGGHLQFVTPPGHILATAKEIALALSINLGSVDFLLGEDDKYYLCEANSMPGLSYVKASGNNGIKNPLEDIVNNIKKQLLATSI</sequence>
<dbReference type="Gene3D" id="3.30.470.20">
    <property type="entry name" value="ATP-grasp fold, B domain"/>
    <property type="match status" value="1"/>
</dbReference>
<protein>
    <recommendedName>
        <fullName evidence="1">ATP-grasp fold RimK-type domain-containing protein</fullName>
    </recommendedName>
</protein>
<gene>
    <name evidence="2" type="ORF">SDC9_209674</name>
</gene>
<dbReference type="SUPFAM" id="SSF56059">
    <property type="entry name" value="Glutathione synthetase ATP-binding domain-like"/>
    <property type="match status" value="1"/>
</dbReference>
<dbReference type="EMBL" id="VSSQ01139234">
    <property type="protein sequence ID" value="MPN61928.1"/>
    <property type="molecule type" value="Genomic_DNA"/>
</dbReference>
<proteinExistence type="predicted"/>
<dbReference type="AlphaFoldDB" id="A0A645JDX8"/>
<reference evidence="2" key="1">
    <citation type="submission" date="2019-08" db="EMBL/GenBank/DDBJ databases">
        <authorList>
            <person name="Kucharzyk K."/>
            <person name="Murdoch R.W."/>
            <person name="Higgins S."/>
            <person name="Loffler F."/>
        </authorList>
    </citation>
    <scope>NUCLEOTIDE SEQUENCE</scope>
</reference>